<organism evidence="2 3">
    <name type="scientific">Centaurea solstitialis</name>
    <name type="common">yellow star-thistle</name>
    <dbReference type="NCBI Taxonomy" id="347529"/>
    <lineage>
        <taxon>Eukaryota</taxon>
        <taxon>Viridiplantae</taxon>
        <taxon>Streptophyta</taxon>
        <taxon>Embryophyta</taxon>
        <taxon>Tracheophyta</taxon>
        <taxon>Spermatophyta</taxon>
        <taxon>Magnoliopsida</taxon>
        <taxon>eudicotyledons</taxon>
        <taxon>Gunneridae</taxon>
        <taxon>Pentapetalae</taxon>
        <taxon>asterids</taxon>
        <taxon>campanulids</taxon>
        <taxon>Asterales</taxon>
        <taxon>Asteraceae</taxon>
        <taxon>Carduoideae</taxon>
        <taxon>Cardueae</taxon>
        <taxon>Centaureinae</taxon>
        <taxon>Centaurea</taxon>
    </lineage>
</organism>
<evidence type="ECO:0000259" key="1">
    <source>
        <dbReference type="PROSITE" id="PS50181"/>
    </source>
</evidence>
<dbReference type="InterPro" id="IPR050796">
    <property type="entry name" value="SCF_F-box_component"/>
</dbReference>
<dbReference type="SUPFAM" id="SSF81383">
    <property type="entry name" value="F-box domain"/>
    <property type="match status" value="1"/>
</dbReference>
<feature type="domain" description="F-box" evidence="1">
    <location>
        <begin position="16"/>
        <end position="62"/>
    </location>
</feature>
<evidence type="ECO:0000313" key="3">
    <source>
        <dbReference type="Proteomes" id="UP001172457"/>
    </source>
</evidence>
<dbReference type="SMART" id="SM00256">
    <property type="entry name" value="FBOX"/>
    <property type="match status" value="1"/>
</dbReference>
<evidence type="ECO:0000313" key="2">
    <source>
        <dbReference type="EMBL" id="KAJ9553925.1"/>
    </source>
</evidence>
<keyword evidence="3" id="KW-1185">Reference proteome</keyword>
<proteinExistence type="predicted"/>
<dbReference type="EMBL" id="JARYMX010000004">
    <property type="protein sequence ID" value="KAJ9553925.1"/>
    <property type="molecule type" value="Genomic_DNA"/>
</dbReference>
<gene>
    <name evidence="2" type="ORF">OSB04_017970</name>
</gene>
<dbReference type="PROSITE" id="PS50181">
    <property type="entry name" value="FBOX"/>
    <property type="match status" value="1"/>
</dbReference>
<accession>A0AA38WIV5</accession>
<dbReference type="InterPro" id="IPR017451">
    <property type="entry name" value="F-box-assoc_interact_dom"/>
</dbReference>
<sequence length="352" mass="40328">MDGSLFQRKHRRPTMATTIEKLPDHLLSNILIRVPARTLAQMRSVSKPLNALLSQPSFIQSHLHRSIKTNHEILLLFKHFRSNEVTAYPSRTPHLELPNFVQLPIYADPNDSYIGHELIGAVNGLICFRYVTDIGCFIQIWNPSISALFELPELALLGELRIKFRFGFDPFNDDYKIVRISERIDVELLVYSSIFREDKVCGDGHDGRLHWLFFVGDDQDLERIVAFDLGAETFSQIRLPVVVNNMDHNNVLGVLGGKLCLMSCLKDHNCEVWLMNEYGNAESWAKHHVFSQFSANDMRPFGFTLRNEFLFASFEVLSIYDPIAAKVKSFMLKVEGDAKIVPYVDSLVWLTP</sequence>
<dbReference type="InterPro" id="IPR013187">
    <property type="entry name" value="F-box-assoc_dom_typ3"/>
</dbReference>
<dbReference type="Pfam" id="PF00646">
    <property type="entry name" value="F-box"/>
    <property type="match status" value="1"/>
</dbReference>
<dbReference type="InterPro" id="IPR001810">
    <property type="entry name" value="F-box_dom"/>
</dbReference>
<reference evidence="2" key="1">
    <citation type="submission" date="2023-03" db="EMBL/GenBank/DDBJ databases">
        <title>Chromosome-scale reference genome and RAD-based genetic map of yellow starthistle (Centaurea solstitialis) reveal putative structural variation and QTLs associated with invader traits.</title>
        <authorList>
            <person name="Reatini B."/>
            <person name="Cang F.A."/>
            <person name="Jiang Q."/>
            <person name="Mckibben M.T.W."/>
            <person name="Barker M.S."/>
            <person name="Rieseberg L.H."/>
            <person name="Dlugosch K.M."/>
        </authorList>
    </citation>
    <scope>NUCLEOTIDE SEQUENCE</scope>
    <source>
        <strain evidence="2">CAN-66</strain>
        <tissue evidence="2">Leaf</tissue>
    </source>
</reference>
<dbReference type="AlphaFoldDB" id="A0AA38WIV5"/>
<dbReference type="Proteomes" id="UP001172457">
    <property type="component" value="Chromosome 4"/>
</dbReference>
<dbReference type="PANTHER" id="PTHR31672:SF13">
    <property type="entry name" value="F-BOX PROTEIN CPR30-LIKE"/>
    <property type="match status" value="1"/>
</dbReference>
<protein>
    <recommendedName>
        <fullName evidence="1">F-box domain-containing protein</fullName>
    </recommendedName>
</protein>
<dbReference type="Gene3D" id="1.20.1280.50">
    <property type="match status" value="1"/>
</dbReference>
<comment type="caution">
    <text evidence="2">The sequence shown here is derived from an EMBL/GenBank/DDBJ whole genome shotgun (WGS) entry which is preliminary data.</text>
</comment>
<dbReference type="InterPro" id="IPR036047">
    <property type="entry name" value="F-box-like_dom_sf"/>
</dbReference>
<dbReference type="NCBIfam" id="TIGR01640">
    <property type="entry name" value="F_box_assoc_1"/>
    <property type="match status" value="1"/>
</dbReference>
<name>A0AA38WIV5_9ASTR</name>
<dbReference type="PANTHER" id="PTHR31672">
    <property type="entry name" value="BNACNNG10540D PROTEIN"/>
    <property type="match status" value="1"/>
</dbReference>
<dbReference type="Pfam" id="PF08268">
    <property type="entry name" value="FBA_3"/>
    <property type="match status" value="2"/>
</dbReference>